<dbReference type="Gene3D" id="3.40.50.2000">
    <property type="entry name" value="Glycogen Phosphorylase B"/>
    <property type="match status" value="1"/>
</dbReference>
<keyword evidence="10" id="KW-1185">Reference proteome</keyword>
<dbReference type="GO" id="GO:0006488">
    <property type="term" value="P:dolichol-linked oligosaccharide biosynthetic process"/>
    <property type="evidence" value="ECO:0007669"/>
    <property type="project" value="InterPro"/>
</dbReference>
<dbReference type="SUPFAM" id="SSF53756">
    <property type="entry name" value="UDP-Glycosyltransferase/glycogen phosphorylase"/>
    <property type="match status" value="1"/>
</dbReference>
<comment type="subcellular location">
    <subcellularLocation>
        <location evidence="1">Endoplasmic reticulum</location>
    </subcellularLocation>
</comment>
<evidence type="ECO:0000256" key="2">
    <source>
        <dbReference type="ARBA" id="ARBA00006962"/>
    </source>
</evidence>
<organism evidence="9 10">
    <name type="scientific">Mesorhabditis spiculigera</name>
    <dbReference type="NCBI Taxonomy" id="96644"/>
    <lineage>
        <taxon>Eukaryota</taxon>
        <taxon>Metazoa</taxon>
        <taxon>Ecdysozoa</taxon>
        <taxon>Nematoda</taxon>
        <taxon>Chromadorea</taxon>
        <taxon>Rhabditida</taxon>
        <taxon>Rhabditina</taxon>
        <taxon>Rhabditomorpha</taxon>
        <taxon>Rhabditoidea</taxon>
        <taxon>Rhabditidae</taxon>
        <taxon>Mesorhabditinae</taxon>
        <taxon>Mesorhabditis</taxon>
    </lineage>
</organism>
<dbReference type="GO" id="GO:0005783">
    <property type="term" value="C:endoplasmic reticulum"/>
    <property type="evidence" value="ECO:0007669"/>
    <property type="project" value="UniProtKB-SubCell"/>
</dbReference>
<evidence type="ECO:0000256" key="3">
    <source>
        <dbReference type="ARBA" id="ARBA00012614"/>
    </source>
</evidence>
<evidence type="ECO:0000256" key="5">
    <source>
        <dbReference type="ARBA" id="ARBA00022676"/>
    </source>
</evidence>
<gene>
    <name evidence="9" type="ORF">MSPICULIGERA_LOCUS16130</name>
</gene>
<reference evidence="9" key="1">
    <citation type="submission" date="2023-06" db="EMBL/GenBank/DDBJ databases">
        <authorList>
            <person name="Delattre M."/>
        </authorList>
    </citation>
    <scope>NUCLEOTIDE SEQUENCE</scope>
    <source>
        <strain evidence="9">AF72</strain>
    </source>
</reference>
<dbReference type="Pfam" id="PF04101">
    <property type="entry name" value="Glyco_tran_28_C"/>
    <property type="match status" value="1"/>
</dbReference>
<comment type="caution">
    <text evidence="9">The sequence shown here is derived from an EMBL/GenBank/DDBJ whole genome shotgun (WGS) entry which is preliminary data.</text>
</comment>
<dbReference type="Proteomes" id="UP001177023">
    <property type="component" value="Unassembled WGS sequence"/>
</dbReference>
<dbReference type="EC" id="2.4.1.141" evidence="3"/>
<keyword evidence="5" id="KW-0328">Glycosyltransferase</keyword>
<feature type="non-terminal residue" evidence="9">
    <location>
        <position position="1"/>
    </location>
</feature>
<evidence type="ECO:0000256" key="1">
    <source>
        <dbReference type="ARBA" id="ARBA00004240"/>
    </source>
</evidence>
<evidence type="ECO:0000256" key="6">
    <source>
        <dbReference type="ARBA" id="ARBA00022679"/>
    </source>
</evidence>
<evidence type="ECO:0000256" key="7">
    <source>
        <dbReference type="ARBA" id="ARBA00022824"/>
    </source>
</evidence>
<evidence type="ECO:0000313" key="9">
    <source>
        <dbReference type="EMBL" id="CAJ0577865.1"/>
    </source>
</evidence>
<evidence type="ECO:0000313" key="10">
    <source>
        <dbReference type="Proteomes" id="UP001177023"/>
    </source>
</evidence>
<dbReference type="AlphaFoldDB" id="A0AA36G9W1"/>
<protein>
    <recommendedName>
        <fullName evidence="4">UDP-N-acetylglucosamine transferase subunit ALG13</fullName>
        <ecNumber evidence="3">2.4.1.141</ecNumber>
    </recommendedName>
</protein>
<keyword evidence="7" id="KW-0256">Endoplasmic reticulum</keyword>
<evidence type="ECO:0000256" key="4">
    <source>
        <dbReference type="ARBA" id="ARBA00017468"/>
    </source>
</evidence>
<dbReference type="GO" id="GO:0004577">
    <property type="term" value="F:N-acetylglucosaminyldiphosphodolichol N-acetylglucosaminyltransferase activity"/>
    <property type="evidence" value="ECO:0007669"/>
    <property type="project" value="UniProtKB-EC"/>
</dbReference>
<comment type="similarity">
    <text evidence="2">Belongs to the glycosyltransferase 28 family.</text>
</comment>
<dbReference type="PANTHER" id="PTHR12867:SF6">
    <property type="entry name" value="N-ACETYLGLUCOSAMINYLDIPHOSPHODOLICHOL N-ACETYLGLUCOSAMINYLTRANSFERASE"/>
    <property type="match status" value="1"/>
</dbReference>
<dbReference type="PANTHER" id="PTHR12867">
    <property type="entry name" value="GLYCOSYL TRANSFERASE-RELATED"/>
    <property type="match status" value="1"/>
</dbReference>
<sequence>MKSAFVTVGTTRFDELVNRVVDEQVLATFKKLDIGKIVMQIGRSEWDPVAQAHFGHCKDEPVVLELHGVEVSVFRFRRDIQECIKASDVVIGHAGAGTALEVLRAGKPLIAVVNGKLMDNHQNELAEKLAELGHILYCTPDQLPATLINPKLFSLAAYNSPPFAHIAKYLDRRLNVVS</sequence>
<evidence type="ECO:0000259" key="8">
    <source>
        <dbReference type="Pfam" id="PF04101"/>
    </source>
</evidence>
<dbReference type="EMBL" id="CATQJA010002652">
    <property type="protein sequence ID" value="CAJ0577865.1"/>
    <property type="molecule type" value="Genomic_DNA"/>
</dbReference>
<dbReference type="InterPro" id="IPR007235">
    <property type="entry name" value="Glyco_trans_28_C"/>
</dbReference>
<dbReference type="InterPro" id="IPR039042">
    <property type="entry name" value="Alg13-like"/>
</dbReference>
<feature type="domain" description="Glycosyl transferase family 28 C-terminal" evidence="8">
    <location>
        <begin position="5"/>
        <end position="148"/>
    </location>
</feature>
<name>A0AA36G9W1_9BILA</name>
<accession>A0AA36G9W1</accession>
<proteinExistence type="inferred from homology"/>
<keyword evidence="6" id="KW-0808">Transferase</keyword>